<comment type="caution">
    <text evidence="5">The sequence shown here is derived from an EMBL/GenBank/DDBJ whole genome shotgun (WGS) entry which is preliminary data.</text>
</comment>
<evidence type="ECO:0000313" key="6">
    <source>
        <dbReference type="Proteomes" id="UP001407405"/>
    </source>
</evidence>
<dbReference type="GO" id="GO:0016787">
    <property type="term" value="F:hydrolase activity"/>
    <property type="evidence" value="ECO:0007669"/>
    <property type="project" value="UniProtKB-KW"/>
</dbReference>
<dbReference type="InterPro" id="IPR052169">
    <property type="entry name" value="CW_Biosynth-Accessory"/>
</dbReference>
<keyword evidence="5" id="KW-0378">Hydrolase</keyword>
<dbReference type="CDD" id="cd07381">
    <property type="entry name" value="MPP_CapA"/>
    <property type="match status" value="1"/>
</dbReference>
<dbReference type="SMART" id="SM00854">
    <property type="entry name" value="PGA_cap"/>
    <property type="match status" value="1"/>
</dbReference>
<dbReference type="EMBL" id="JBCITM010000015">
    <property type="protein sequence ID" value="MEN1761375.1"/>
    <property type="molecule type" value="Genomic_DNA"/>
</dbReference>
<name>A0ABU9VW29_9CLOT</name>
<accession>A0ABU9VW29</accession>
<feature type="compositionally biased region" description="Low complexity" evidence="2">
    <location>
        <begin position="101"/>
        <end position="111"/>
    </location>
</feature>
<dbReference type="Pfam" id="PF09587">
    <property type="entry name" value="PGA_cap"/>
    <property type="match status" value="1"/>
</dbReference>
<dbReference type="InterPro" id="IPR029052">
    <property type="entry name" value="Metallo-depent_PP-like"/>
</dbReference>
<protein>
    <submittedName>
        <fullName evidence="5">CapA family protein</fullName>
        <ecNumber evidence="5">3.1.-.-</ecNumber>
    </submittedName>
</protein>
<feature type="region of interest" description="Disordered" evidence="2">
    <location>
        <begin position="90"/>
        <end position="111"/>
    </location>
</feature>
<proteinExistence type="inferred from homology"/>
<evidence type="ECO:0000259" key="4">
    <source>
        <dbReference type="SMART" id="SM00854"/>
    </source>
</evidence>
<organism evidence="5 6">
    <name type="scientific">Anoxynatronum sibiricum</name>
    <dbReference type="NCBI Taxonomy" id="210623"/>
    <lineage>
        <taxon>Bacteria</taxon>
        <taxon>Bacillati</taxon>
        <taxon>Bacillota</taxon>
        <taxon>Clostridia</taxon>
        <taxon>Eubacteriales</taxon>
        <taxon>Clostridiaceae</taxon>
        <taxon>Anoxynatronum</taxon>
    </lineage>
</organism>
<evidence type="ECO:0000256" key="1">
    <source>
        <dbReference type="ARBA" id="ARBA00005662"/>
    </source>
</evidence>
<feature type="transmembrane region" description="Helical" evidence="3">
    <location>
        <begin position="20"/>
        <end position="41"/>
    </location>
</feature>
<feature type="domain" description="Capsule synthesis protein CapA" evidence="4">
    <location>
        <begin position="118"/>
        <end position="356"/>
    </location>
</feature>
<keyword evidence="3" id="KW-0472">Membrane</keyword>
<dbReference type="Proteomes" id="UP001407405">
    <property type="component" value="Unassembled WGS sequence"/>
</dbReference>
<reference evidence="5 6" key="1">
    <citation type="submission" date="2024-04" db="EMBL/GenBank/DDBJ databases">
        <title>Genome sequencing and metabolic network reconstruction of aminoacids and betaine degradation by Anoxynatronum sibiricum.</title>
        <authorList>
            <person name="Detkova E.N."/>
            <person name="Boltjanskaja Y.V."/>
            <person name="Mardanov A.V."/>
            <person name="Kevbrin V."/>
        </authorList>
    </citation>
    <scope>NUCLEOTIDE SEQUENCE [LARGE SCALE GENOMIC DNA]</scope>
    <source>
        <strain evidence="5 6">Z-7981</strain>
    </source>
</reference>
<dbReference type="PANTHER" id="PTHR33393:SF13">
    <property type="entry name" value="PGA BIOSYNTHESIS PROTEIN CAPA"/>
    <property type="match status" value="1"/>
</dbReference>
<dbReference type="InterPro" id="IPR019079">
    <property type="entry name" value="Capsule_synth_CapA"/>
</dbReference>
<comment type="similarity">
    <text evidence="1">Belongs to the CapA family.</text>
</comment>
<gene>
    <name evidence="5" type="ORF">AAIG11_12855</name>
</gene>
<dbReference type="EC" id="3.1.-.-" evidence="5"/>
<dbReference type="Gene3D" id="3.60.21.10">
    <property type="match status" value="1"/>
</dbReference>
<evidence type="ECO:0000256" key="3">
    <source>
        <dbReference type="SAM" id="Phobius"/>
    </source>
</evidence>
<dbReference type="PANTHER" id="PTHR33393">
    <property type="entry name" value="POLYGLUTAMINE SYNTHESIS ACCESSORY PROTEIN RV0574C-RELATED"/>
    <property type="match status" value="1"/>
</dbReference>
<keyword evidence="3" id="KW-0812">Transmembrane</keyword>
<dbReference type="RefSeq" id="WP_343186675.1">
    <property type="nucleotide sequence ID" value="NZ_JBCITM010000015.1"/>
</dbReference>
<keyword evidence="6" id="KW-1185">Reference proteome</keyword>
<sequence>MEKSRLERLQERKQIERRQWLRRCCWGLFFIVLLAVGLHFISDTPGSPAQRMDQLRHQLTHQLTRLLPEELPTQLFQGLRGLLPWNRQTDASFPAETGPNTSTTTSEEADASTDASLRVLFLGDNMMTGRVAAVMDEKGMHYPLQEFAPLLEEVDLIVANLETAVGTSGQMMEKSFAFQTAPRYLDLFDPYREKLVFTLANNHGMDGPALETMSALESAGFHYVGLGRDRQAAYAPYVGEINGVSFAIFGASRVIPVASWRAGENHPGMATVYNPESLLEHVVPWVGEVDYVITYLHWGVELADKPEPYQLALEEALYEAGVNLVIGSHPHVLQAFEWRGPKAFTAYSLGNFVFTTSHDPMANDTGALELVLSPDAIETAVLHPAQVRWGLVRYLTDPTERQRIIQRVNRLSESVRVDDDGMMQQLSH</sequence>
<dbReference type="SUPFAM" id="SSF56300">
    <property type="entry name" value="Metallo-dependent phosphatases"/>
    <property type="match status" value="1"/>
</dbReference>
<evidence type="ECO:0000313" key="5">
    <source>
        <dbReference type="EMBL" id="MEN1761375.1"/>
    </source>
</evidence>
<evidence type="ECO:0000256" key="2">
    <source>
        <dbReference type="SAM" id="MobiDB-lite"/>
    </source>
</evidence>
<keyword evidence="3" id="KW-1133">Transmembrane helix</keyword>